<dbReference type="EMBL" id="JARJCM010000064">
    <property type="protein sequence ID" value="KAJ7033534.1"/>
    <property type="molecule type" value="Genomic_DNA"/>
</dbReference>
<dbReference type="Proteomes" id="UP001218188">
    <property type="component" value="Unassembled WGS sequence"/>
</dbReference>
<feature type="compositionally biased region" description="Acidic residues" evidence="1">
    <location>
        <begin position="155"/>
        <end position="172"/>
    </location>
</feature>
<name>A0AAD6X634_9AGAR</name>
<comment type="caution">
    <text evidence="2">The sequence shown here is derived from an EMBL/GenBank/DDBJ whole genome shotgun (WGS) entry which is preliminary data.</text>
</comment>
<organism evidence="2 3">
    <name type="scientific">Mycena alexandri</name>
    <dbReference type="NCBI Taxonomy" id="1745969"/>
    <lineage>
        <taxon>Eukaryota</taxon>
        <taxon>Fungi</taxon>
        <taxon>Dikarya</taxon>
        <taxon>Basidiomycota</taxon>
        <taxon>Agaricomycotina</taxon>
        <taxon>Agaricomycetes</taxon>
        <taxon>Agaricomycetidae</taxon>
        <taxon>Agaricales</taxon>
        <taxon>Marasmiineae</taxon>
        <taxon>Mycenaceae</taxon>
        <taxon>Mycena</taxon>
    </lineage>
</organism>
<evidence type="ECO:0000313" key="2">
    <source>
        <dbReference type="EMBL" id="KAJ7033534.1"/>
    </source>
</evidence>
<sequence>MYLFESCGSVTGNAAGHGIHGVPKINYRTRTRDTHNTAGFHKPVSYTTYAQSTMLEIGDCKSLRRDFPYTLTDVKGLIGAWPANGGLHPVIASRQLIRLHLGKQNLRDYQDLLWDYPKDLEQKLKDADISLPDSDFVLPCFTLKTKAPLSLARIDDEDDDNSGSSDSDDNVNADEAPPAKKPRLSTTKGRAGSVESVTPSAPAKHTKQNSAKTSPNG</sequence>
<proteinExistence type="predicted"/>
<keyword evidence="3" id="KW-1185">Reference proteome</keyword>
<gene>
    <name evidence="2" type="ORF">C8F04DRAFT_1183981</name>
</gene>
<feature type="region of interest" description="Disordered" evidence="1">
    <location>
        <begin position="154"/>
        <end position="217"/>
    </location>
</feature>
<protein>
    <submittedName>
        <fullName evidence="2">Uncharacterized protein</fullName>
    </submittedName>
</protein>
<feature type="compositionally biased region" description="Polar residues" evidence="1">
    <location>
        <begin position="208"/>
        <end position="217"/>
    </location>
</feature>
<accession>A0AAD6X634</accession>
<evidence type="ECO:0000256" key="1">
    <source>
        <dbReference type="SAM" id="MobiDB-lite"/>
    </source>
</evidence>
<dbReference type="AlphaFoldDB" id="A0AAD6X634"/>
<evidence type="ECO:0000313" key="3">
    <source>
        <dbReference type="Proteomes" id="UP001218188"/>
    </source>
</evidence>
<reference evidence="2" key="1">
    <citation type="submission" date="2023-03" db="EMBL/GenBank/DDBJ databases">
        <title>Massive genome expansion in bonnet fungi (Mycena s.s.) driven by repeated elements and novel gene families across ecological guilds.</title>
        <authorList>
            <consortium name="Lawrence Berkeley National Laboratory"/>
            <person name="Harder C.B."/>
            <person name="Miyauchi S."/>
            <person name="Viragh M."/>
            <person name="Kuo A."/>
            <person name="Thoen E."/>
            <person name="Andreopoulos B."/>
            <person name="Lu D."/>
            <person name="Skrede I."/>
            <person name="Drula E."/>
            <person name="Henrissat B."/>
            <person name="Morin E."/>
            <person name="Kohler A."/>
            <person name="Barry K."/>
            <person name="LaButti K."/>
            <person name="Morin E."/>
            <person name="Salamov A."/>
            <person name="Lipzen A."/>
            <person name="Mereny Z."/>
            <person name="Hegedus B."/>
            <person name="Baldrian P."/>
            <person name="Stursova M."/>
            <person name="Weitz H."/>
            <person name="Taylor A."/>
            <person name="Grigoriev I.V."/>
            <person name="Nagy L.G."/>
            <person name="Martin F."/>
            <person name="Kauserud H."/>
        </authorList>
    </citation>
    <scope>NUCLEOTIDE SEQUENCE</scope>
    <source>
        <strain evidence="2">CBHHK200</strain>
    </source>
</reference>